<sequence length="102" mass="11761">MMDNDYAFKVFLSCLLASPMLWLISLYLLRRWSHFPAFFAANTALLIVYLYVLFHPTLISFGHDEYGLGRLFGLFCTVTAHVVLGFLFAVAFRWKRRAAMSA</sequence>
<dbReference type="Proteomes" id="UP000326380">
    <property type="component" value="Unassembled WGS sequence"/>
</dbReference>
<proteinExistence type="predicted"/>
<evidence type="ECO:0000313" key="1">
    <source>
        <dbReference type="EMBL" id="KAA9332340.1"/>
    </source>
</evidence>
<dbReference type="RefSeq" id="WP_151079281.1">
    <property type="nucleotide sequence ID" value="NZ_CP047647.1"/>
</dbReference>
<accession>A0A7L4ZWE3</accession>
<dbReference type="AlphaFoldDB" id="A0A7L4ZWE3"/>
<comment type="caution">
    <text evidence="1">The sequence shown here is derived from an EMBL/GenBank/DDBJ whole genome shotgun (WGS) entry which is preliminary data.</text>
</comment>
<protein>
    <submittedName>
        <fullName evidence="1">Uncharacterized protein</fullName>
    </submittedName>
</protein>
<organism evidence="1 2">
    <name type="scientific">Hymenobacter busanensis</name>
    <dbReference type="NCBI Taxonomy" id="2607656"/>
    <lineage>
        <taxon>Bacteria</taxon>
        <taxon>Pseudomonadati</taxon>
        <taxon>Bacteroidota</taxon>
        <taxon>Cytophagia</taxon>
        <taxon>Cytophagales</taxon>
        <taxon>Hymenobacteraceae</taxon>
        <taxon>Hymenobacter</taxon>
    </lineage>
</organism>
<dbReference type="EMBL" id="VTWU01000004">
    <property type="protein sequence ID" value="KAA9332340.1"/>
    <property type="molecule type" value="Genomic_DNA"/>
</dbReference>
<gene>
    <name evidence="1" type="ORF">F0P96_12745</name>
</gene>
<evidence type="ECO:0000313" key="2">
    <source>
        <dbReference type="Proteomes" id="UP000326380"/>
    </source>
</evidence>
<keyword evidence="2" id="KW-1185">Reference proteome</keyword>
<name>A0A7L4ZWE3_9BACT</name>
<reference evidence="1 2" key="1">
    <citation type="submission" date="2019-09" db="EMBL/GenBank/DDBJ databases">
        <title>Genome sequence of Hymenobacter sp. M3.</title>
        <authorList>
            <person name="Srinivasan S."/>
        </authorList>
    </citation>
    <scope>NUCLEOTIDE SEQUENCE [LARGE SCALE GENOMIC DNA]</scope>
    <source>
        <strain evidence="1 2">M3</strain>
    </source>
</reference>